<dbReference type="InterPro" id="IPR024338">
    <property type="entry name" value="MID1/Yam8"/>
</dbReference>
<evidence type="ECO:0000313" key="5">
    <source>
        <dbReference type="Proteomes" id="UP001295794"/>
    </source>
</evidence>
<dbReference type="Pfam" id="PF12929">
    <property type="entry name" value="Mid1"/>
    <property type="match status" value="1"/>
</dbReference>
<comment type="caution">
    <text evidence="4">The sequence shown here is derived from an EMBL/GenBank/DDBJ whole genome shotgun (WGS) entry which is preliminary data.</text>
</comment>
<dbReference type="GO" id="GO:0098703">
    <property type="term" value="P:calcium ion import across plasma membrane"/>
    <property type="evidence" value="ECO:0007669"/>
    <property type="project" value="InterPro"/>
</dbReference>
<dbReference type="InterPro" id="IPR036790">
    <property type="entry name" value="Frizzled_dom_sf"/>
</dbReference>
<dbReference type="PROSITE" id="PS50038">
    <property type="entry name" value="FZ"/>
    <property type="match status" value="1"/>
</dbReference>
<proteinExistence type="predicted"/>
<dbReference type="PANTHER" id="PTHR39142:SF1">
    <property type="entry name" value="AEL197CP"/>
    <property type="match status" value="1"/>
</dbReference>
<dbReference type="Gene3D" id="1.10.2000.10">
    <property type="entry name" value="Frizzled cysteine-rich domain"/>
    <property type="match status" value="1"/>
</dbReference>
<evidence type="ECO:0000256" key="1">
    <source>
        <dbReference type="ARBA" id="ARBA00023157"/>
    </source>
</evidence>
<reference evidence="4" key="1">
    <citation type="submission" date="2023-11" db="EMBL/GenBank/DDBJ databases">
        <authorList>
            <person name="De Vega J J."/>
            <person name="De Vega J J."/>
        </authorList>
    </citation>
    <scope>NUCLEOTIDE SEQUENCE</scope>
</reference>
<evidence type="ECO:0000313" key="4">
    <source>
        <dbReference type="EMBL" id="CAK5262574.1"/>
    </source>
</evidence>
<dbReference type="EMBL" id="CAVNYO010000021">
    <property type="protein sequence ID" value="CAK5262574.1"/>
    <property type="molecule type" value="Genomic_DNA"/>
</dbReference>
<dbReference type="PANTHER" id="PTHR39142">
    <property type="entry name" value="MID1P"/>
    <property type="match status" value="1"/>
</dbReference>
<evidence type="ECO:0000256" key="2">
    <source>
        <dbReference type="SAM" id="SignalP"/>
    </source>
</evidence>
<gene>
    <name evidence="4" type="ORF">MYCIT1_LOCUS1410</name>
</gene>
<keyword evidence="1" id="KW-1015">Disulfide bond</keyword>
<evidence type="ECO:0000259" key="3">
    <source>
        <dbReference type="PROSITE" id="PS50038"/>
    </source>
</evidence>
<dbReference type="Proteomes" id="UP001295794">
    <property type="component" value="Unassembled WGS sequence"/>
</dbReference>
<accession>A0AAD2GRH4</accession>
<sequence length="623" mass="65240">MFIKAFIVAAAVASVQARFGEEHPAVIQQIADLQVGAPGVAATLAGGSISNLLAASNPCDKLKTADKMIAALGTSSNVVTLVRTFVAAEQNFNPFATDRPVFCSDPTLPATAELRGVIPLVDPAVAGAAAENTANLPAGSVTIPSNQTIQSTKKPCAMHSPLTHRICSLPSMLLLLLFATLSAAQTRQTLSLNAVANERSPNPPFFTIPAAPQLAISVTLCASTTNAALPRFFLANSSSTASPDSSGGVDVFEIPLDRGYGQWTGPFPQGGVVGVENAGNVPFQIGVSAGDAPMHEVLADPPLFGDSTATQAILFSPSFASFDFVDPTYPNYTLSMENLTPPAPPPNPPNFRLIITPTSDALSALQQTSCALSSLKSSGTVANQTLWSRDTNAWRSQWMMTGLTASTNYTVFVIQDSFKVTRPIYLTTKSSSFSCPLVSNLPYCPSISYAVPLPALPSSQLAYNATNLPTSISAPLLSSLTNFTTTLTTFACGRDFYSPLVTCADCQRAYRTWLCAISFPRCADPAAAPPSAALLQAQAPDARNAAFPPGSNYTQLLPCLETCTAVDRACPHFLGFKCPVPRFNAAASYGVGYIDSPAPGVQGQGLTGAWSDDFGNVWCAGSP</sequence>
<feature type="chain" id="PRO_5042106310" description="FZ domain-containing protein" evidence="2">
    <location>
        <begin position="18"/>
        <end position="623"/>
    </location>
</feature>
<feature type="domain" description="FZ" evidence="3">
    <location>
        <begin position="430"/>
        <end position="570"/>
    </location>
</feature>
<dbReference type="AlphaFoldDB" id="A0AAD2GRH4"/>
<dbReference type="GO" id="GO:0005262">
    <property type="term" value="F:calcium channel activity"/>
    <property type="evidence" value="ECO:0007669"/>
    <property type="project" value="InterPro"/>
</dbReference>
<name>A0AAD2GRH4_9AGAR</name>
<organism evidence="4 5">
    <name type="scientific">Mycena citricolor</name>
    <dbReference type="NCBI Taxonomy" id="2018698"/>
    <lineage>
        <taxon>Eukaryota</taxon>
        <taxon>Fungi</taxon>
        <taxon>Dikarya</taxon>
        <taxon>Basidiomycota</taxon>
        <taxon>Agaricomycotina</taxon>
        <taxon>Agaricomycetes</taxon>
        <taxon>Agaricomycetidae</taxon>
        <taxon>Agaricales</taxon>
        <taxon>Marasmiineae</taxon>
        <taxon>Mycenaceae</taxon>
        <taxon>Mycena</taxon>
    </lineage>
</organism>
<keyword evidence="5" id="KW-1185">Reference proteome</keyword>
<protein>
    <recommendedName>
        <fullName evidence="3">FZ domain-containing protein</fullName>
    </recommendedName>
</protein>
<keyword evidence="2" id="KW-0732">Signal</keyword>
<feature type="signal peptide" evidence="2">
    <location>
        <begin position="1"/>
        <end position="17"/>
    </location>
</feature>
<dbReference type="InterPro" id="IPR020067">
    <property type="entry name" value="Frizzled_dom"/>
</dbReference>